<keyword evidence="13" id="KW-1185">Reference proteome</keyword>
<protein>
    <recommendedName>
        <fullName evidence="4">Pantoate--beta-alanine ligase</fullName>
        <ecNumber evidence="3">6.3.2.1</ecNumber>
    </recommendedName>
    <alternativeName>
        <fullName evidence="10">Pantoate-activating enzyme</fullName>
    </alternativeName>
    <alternativeName>
        <fullName evidence="9">Pantothenate synthetase</fullName>
    </alternativeName>
</protein>
<dbReference type="HAMAP" id="MF_00158">
    <property type="entry name" value="PanC"/>
    <property type="match status" value="1"/>
</dbReference>
<dbReference type="SUPFAM" id="SSF52374">
    <property type="entry name" value="Nucleotidylyl transferase"/>
    <property type="match status" value="1"/>
</dbReference>
<evidence type="ECO:0000256" key="5">
    <source>
        <dbReference type="ARBA" id="ARBA00022598"/>
    </source>
</evidence>
<evidence type="ECO:0000256" key="4">
    <source>
        <dbReference type="ARBA" id="ARBA00015647"/>
    </source>
</evidence>
<accession>A0A4P9Z9P6</accession>
<dbReference type="GO" id="GO:0004592">
    <property type="term" value="F:pantoate-beta-alanine ligase activity"/>
    <property type="evidence" value="ECO:0007669"/>
    <property type="project" value="UniProtKB-EC"/>
</dbReference>
<dbReference type="GO" id="GO:0015940">
    <property type="term" value="P:pantothenate biosynthetic process"/>
    <property type="evidence" value="ECO:0007669"/>
    <property type="project" value="UniProtKB-UniPathway"/>
</dbReference>
<dbReference type="InterPro" id="IPR014729">
    <property type="entry name" value="Rossmann-like_a/b/a_fold"/>
</dbReference>
<keyword evidence="8" id="KW-0067">ATP-binding</keyword>
<dbReference type="EC" id="6.3.2.1" evidence="3"/>
<comment type="pathway">
    <text evidence="1">Cofactor biosynthesis; (R)-pantothenate biosynthesis; (R)-pantothenate from (R)-pantoate and beta-alanine: step 1/1.</text>
</comment>
<keyword evidence="5 12" id="KW-0436">Ligase</keyword>
<evidence type="ECO:0000256" key="3">
    <source>
        <dbReference type="ARBA" id="ARBA00012219"/>
    </source>
</evidence>
<keyword evidence="7" id="KW-0547">Nucleotide-binding</keyword>
<dbReference type="Gene3D" id="3.30.1300.10">
    <property type="entry name" value="Pantoate-beta-alanine ligase, C-terminal domain"/>
    <property type="match status" value="1"/>
</dbReference>
<dbReference type="AlphaFoldDB" id="A0A4P9Z9P6"/>
<dbReference type="GO" id="GO:0005524">
    <property type="term" value="F:ATP binding"/>
    <property type="evidence" value="ECO:0007669"/>
    <property type="project" value="UniProtKB-KW"/>
</dbReference>
<dbReference type="PANTHER" id="PTHR21299:SF1">
    <property type="entry name" value="PANTOATE--BETA-ALANINE LIGASE"/>
    <property type="match status" value="1"/>
</dbReference>
<evidence type="ECO:0000256" key="2">
    <source>
        <dbReference type="ARBA" id="ARBA00009256"/>
    </source>
</evidence>
<comment type="similarity">
    <text evidence="2">Belongs to the pantothenate synthetase family.</text>
</comment>
<name>A0A4P9Z9P6_9ASCO</name>
<dbReference type="Proteomes" id="UP000268321">
    <property type="component" value="Unassembled WGS sequence"/>
</dbReference>
<gene>
    <name evidence="12" type="ORF">METBISCDRAFT_28188</name>
</gene>
<evidence type="ECO:0000256" key="10">
    <source>
        <dbReference type="ARBA" id="ARBA00032806"/>
    </source>
</evidence>
<dbReference type="OrthoDB" id="2020436at2759"/>
<evidence type="ECO:0000313" key="12">
    <source>
        <dbReference type="EMBL" id="RKP29475.1"/>
    </source>
</evidence>
<comment type="catalytic activity">
    <reaction evidence="11">
        <text>(R)-pantoate + beta-alanine + ATP = (R)-pantothenate + AMP + diphosphate + H(+)</text>
        <dbReference type="Rhea" id="RHEA:10912"/>
        <dbReference type="ChEBI" id="CHEBI:15378"/>
        <dbReference type="ChEBI" id="CHEBI:15980"/>
        <dbReference type="ChEBI" id="CHEBI:29032"/>
        <dbReference type="ChEBI" id="CHEBI:30616"/>
        <dbReference type="ChEBI" id="CHEBI:33019"/>
        <dbReference type="ChEBI" id="CHEBI:57966"/>
        <dbReference type="ChEBI" id="CHEBI:456215"/>
        <dbReference type="EC" id="6.3.2.1"/>
    </reaction>
</comment>
<organism evidence="12 13">
    <name type="scientific">Metschnikowia bicuspidata</name>
    <dbReference type="NCBI Taxonomy" id="27322"/>
    <lineage>
        <taxon>Eukaryota</taxon>
        <taxon>Fungi</taxon>
        <taxon>Dikarya</taxon>
        <taxon>Ascomycota</taxon>
        <taxon>Saccharomycotina</taxon>
        <taxon>Pichiomycetes</taxon>
        <taxon>Metschnikowiaceae</taxon>
        <taxon>Metschnikowia</taxon>
    </lineage>
</organism>
<dbReference type="EMBL" id="ML004485">
    <property type="protein sequence ID" value="RKP29475.1"/>
    <property type="molecule type" value="Genomic_DNA"/>
</dbReference>
<dbReference type="FunFam" id="3.40.50.620:FF:000013">
    <property type="entry name" value="Pantothenate synthetase"/>
    <property type="match status" value="1"/>
</dbReference>
<evidence type="ECO:0000313" key="13">
    <source>
        <dbReference type="Proteomes" id="UP000268321"/>
    </source>
</evidence>
<evidence type="ECO:0000256" key="8">
    <source>
        <dbReference type="ARBA" id="ARBA00022840"/>
    </source>
</evidence>
<proteinExistence type="inferred from homology"/>
<reference evidence="13" key="1">
    <citation type="journal article" date="2018" name="Nat. Microbiol.">
        <title>Leveraging single-cell genomics to expand the fungal tree of life.</title>
        <authorList>
            <person name="Ahrendt S.R."/>
            <person name="Quandt C.A."/>
            <person name="Ciobanu D."/>
            <person name="Clum A."/>
            <person name="Salamov A."/>
            <person name="Andreopoulos B."/>
            <person name="Cheng J.F."/>
            <person name="Woyke T."/>
            <person name="Pelin A."/>
            <person name="Henrissat B."/>
            <person name="Reynolds N.K."/>
            <person name="Benny G.L."/>
            <person name="Smith M.E."/>
            <person name="James T.Y."/>
            <person name="Grigoriev I.V."/>
        </authorList>
    </citation>
    <scope>NUCLEOTIDE SEQUENCE [LARGE SCALE GENOMIC DNA]</scope>
    <source>
        <strain evidence="13">Baker2002</strain>
    </source>
</reference>
<evidence type="ECO:0000256" key="7">
    <source>
        <dbReference type="ARBA" id="ARBA00022741"/>
    </source>
</evidence>
<dbReference type="PANTHER" id="PTHR21299">
    <property type="entry name" value="CYTIDYLATE KINASE/PANTOATE-BETA-ALANINE LIGASE"/>
    <property type="match status" value="1"/>
</dbReference>
<evidence type="ECO:0000256" key="9">
    <source>
        <dbReference type="ARBA" id="ARBA00029902"/>
    </source>
</evidence>
<dbReference type="Gene3D" id="3.40.50.620">
    <property type="entry name" value="HUPs"/>
    <property type="match status" value="1"/>
</dbReference>
<dbReference type="InterPro" id="IPR042176">
    <property type="entry name" value="Pantoate_ligase_C"/>
</dbReference>
<dbReference type="UniPathway" id="UPA00028">
    <property type="reaction ID" value="UER00005"/>
</dbReference>
<evidence type="ECO:0000256" key="6">
    <source>
        <dbReference type="ARBA" id="ARBA00022655"/>
    </source>
</evidence>
<dbReference type="Pfam" id="PF02569">
    <property type="entry name" value="Pantoate_ligase"/>
    <property type="match status" value="1"/>
</dbReference>
<sequence length="314" mass="34676">MAAATKIIRSVLQMRSWRRQCLVENQSVGFVPTMGALHMGHCHLVKSSLAENDKTVVSIFVNPSQFAPHEDLDAYPRTLDRDWRMLKTMFPDKPVDAVYVPETSEMYPSGILLNVSEQKGAFVTVFGCSEGLEGTQRPAFFRGVATVVTKLLNVVLPDRVYFGQKDAQQCVVVKNLVKDLLIDTEVRILETFRESNGLAMLSRNAYLSPEVLDQAAIIYRGLCAGREVYATHVVSARSVSARLITDVVRNVYSNMPLLWEVEYVAVSHPDTLEDLEGVDFAVGGLVSTAVRVPRGDGGIARLIDNVPLAPQTHA</sequence>
<keyword evidence="6" id="KW-0566">Pantothenate biosynthesis</keyword>
<dbReference type="NCBIfam" id="TIGR00018">
    <property type="entry name" value="panC"/>
    <property type="match status" value="1"/>
</dbReference>
<dbReference type="InterPro" id="IPR003721">
    <property type="entry name" value="Pantoate_ligase"/>
</dbReference>
<evidence type="ECO:0000256" key="11">
    <source>
        <dbReference type="ARBA" id="ARBA00048258"/>
    </source>
</evidence>
<evidence type="ECO:0000256" key="1">
    <source>
        <dbReference type="ARBA" id="ARBA00004990"/>
    </source>
</evidence>